<feature type="region of interest" description="Disordered" evidence="1">
    <location>
        <begin position="1"/>
        <end position="30"/>
    </location>
</feature>
<comment type="caution">
    <text evidence="2">The sequence shown here is derived from an EMBL/GenBank/DDBJ whole genome shotgun (WGS) entry which is preliminary data.</text>
</comment>
<protein>
    <submittedName>
        <fullName evidence="2">Uncharacterized protein</fullName>
    </submittedName>
</protein>
<dbReference type="EMBL" id="CAMGYJ010000007">
    <property type="protein sequence ID" value="CAI0452481.1"/>
    <property type="molecule type" value="Genomic_DNA"/>
</dbReference>
<sequence length="30" mass="3075">MTRREADISPEVVTGKDQAGGSSKGKGIAE</sequence>
<accession>A0AAV0N236</accession>
<dbReference type="AlphaFoldDB" id="A0AAV0N236"/>
<evidence type="ECO:0000256" key="1">
    <source>
        <dbReference type="SAM" id="MobiDB-lite"/>
    </source>
</evidence>
<dbReference type="Proteomes" id="UP001154282">
    <property type="component" value="Unassembled WGS sequence"/>
</dbReference>
<evidence type="ECO:0000313" key="2">
    <source>
        <dbReference type="EMBL" id="CAI0452481.1"/>
    </source>
</evidence>
<gene>
    <name evidence="2" type="ORF">LITE_LOCUS31238</name>
</gene>
<name>A0AAV0N236_9ROSI</name>
<reference evidence="2" key="1">
    <citation type="submission" date="2022-08" db="EMBL/GenBank/DDBJ databases">
        <authorList>
            <person name="Gutierrez-Valencia J."/>
        </authorList>
    </citation>
    <scope>NUCLEOTIDE SEQUENCE</scope>
</reference>
<keyword evidence="3" id="KW-1185">Reference proteome</keyword>
<organism evidence="2 3">
    <name type="scientific">Linum tenue</name>
    <dbReference type="NCBI Taxonomy" id="586396"/>
    <lineage>
        <taxon>Eukaryota</taxon>
        <taxon>Viridiplantae</taxon>
        <taxon>Streptophyta</taxon>
        <taxon>Embryophyta</taxon>
        <taxon>Tracheophyta</taxon>
        <taxon>Spermatophyta</taxon>
        <taxon>Magnoliopsida</taxon>
        <taxon>eudicotyledons</taxon>
        <taxon>Gunneridae</taxon>
        <taxon>Pentapetalae</taxon>
        <taxon>rosids</taxon>
        <taxon>fabids</taxon>
        <taxon>Malpighiales</taxon>
        <taxon>Linaceae</taxon>
        <taxon>Linum</taxon>
    </lineage>
</organism>
<proteinExistence type="predicted"/>
<evidence type="ECO:0000313" key="3">
    <source>
        <dbReference type="Proteomes" id="UP001154282"/>
    </source>
</evidence>